<keyword evidence="3" id="KW-1185">Reference proteome</keyword>
<evidence type="ECO:0000313" key="2">
    <source>
        <dbReference type="EMBL" id="KAG2572450.1"/>
    </source>
</evidence>
<organism evidence="2 3">
    <name type="scientific">Panicum virgatum</name>
    <name type="common">Blackwell switchgrass</name>
    <dbReference type="NCBI Taxonomy" id="38727"/>
    <lineage>
        <taxon>Eukaryota</taxon>
        <taxon>Viridiplantae</taxon>
        <taxon>Streptophyta</taxon>
        <taxon>Embryophyta</taxon>
        <taxon>Tracheophyta</taxon>
        <taxon>Spermatophyta</taxon>
        <taxon>Magnoliopsida</taxon>
        <taxon>Liliopsida</taxon>
        <taxon>Poales</taxon>
        <taxon>Poaceae</taxon>
        <taxon>PACMAD clade</taxon>
        <taxon>Panicoideae</taxon>
        <taxon>Panicodae</taxon>
        <taxon>Paniceae</taxon>
        <taxon>Panicinae</taxon>
        <taxon>Panicum</taxon>
        <taxon>Panicum sect. Hiantes</taxon>
    </lineage>
</organism>
<feature type="compositionally biased region" description="Polar residues" evidence="1">
    <location>
        <begin position="37"/>
        <end position="48"/>
    </location>
</feature>
<reference evidence="2 3" key="1">
    <citation type="submission" date="2020-05" db="EMBL/GenBank/DDBJ databases">
        <title>WGS assembly of Panicum virgatum.</title>
        <authorList>
            <person name="Lovell J.T."/>
            <person name="Jenkins J."/>
            <person name="Shu S."/>
            <person name="Juenger T.E."/>
            <person name="Schmutz J."/>
        </authorList>
    </citation>
    <scope>NUCLEOTIDE SEQUENCE [LARGE SCALE GENOMIC DNA]</scope>
    <source>
        <strain evidence="3">cv. AP13</strain>
    </source>
</reference>
<evidence type="ECO:0000313" key="3">
    <source>
        <dbReference type="Proteomes" id="UP000823388"/>
    </source>
</evidence>
<accession>A0A8T0QEN7</accession>
<sequence>MQRRWPRGHTPWPASLGRPASPTWQPLAPRLRPRADQCSSAPRQSNSHAIAPAPHSTRTAACTAPRRRRPQTQRGSAHRPPPSRELSTAPPLAGRRHATARCPPPPAHSPRVAAAPECRSATLAGGCCASTSGESRGAPAGGGCASTSGRAEERRPAGGGLQIGKFRAYRINPNPNLNFRAATRNGDRPRTAVGLPSQSPLGARPSAVVPCRCCGYEGTRTRLSLPLAASIPTLATGDRQATTTASPALTAGNPRATTASVRLRLAVLLEARPQAVRF</sequence>
<dbReference type="AlphaFoldDB" id="A0A8T0QEN7"/>
<feature type="region of interest" description="Disordered" evidence="1">
    <location>
        <begin position="131"/>
        <end position="160"/>
    </location>
</feature>
<evidence type="ECO:0000256" key="1">
    <source>
        <dbReference type="SAM" id="MobiDB-lite"/>
    </source>
</evidence>
<dbReference type="EMBL" id="CM029049">
    <property type="protein sequence ID" value="KAG2572450.1"/>
    <property type="molecule type" value="Genomic_DNA"/>
</dbReference>
<dbReference type="Proteomes" id="UP000823388">
    <property type="component" value="Chromosome 7K"/>
</dbReference>
<feature type="region of interest" description="Disordered" evidence="1">
    <location>
        <begin position="1"/>
        <end position="114"/>
    </location>
</feature>
<name>A0A8T0QEN7_PANVG</name>
<gene>
    <name evidence="2" type="ORF">PVAP13_7KG179865</name>
</gene>
<proteinExistence type="predicted"/>
<comment type="caution">
    <text evidence="2">The sequence shown here is derived from an EMBL/GenBank/DDBJ whole genome shotgun (WGS) entry which is preliminary data.</text>
</comment>
<protein>
    <submittedName>
        <fullName evidence="2">Uncharacterized protein</fullName>
    </submittedName>
</protein>